<protein>
    <submittedName>
        <fullName evidence="2">Uncharacterized protein</fullName>
    </submittedName>
</protein>
<sequence length="811" mass="92455">MARVSYRELKRQAKSAHIHVKSTKYSPFDSSNVHADHKDMFAVVQSLGRTSYENYGHCPTNETPNKPWQLENKMRALKLVYLAVKCRKENRNEAGWRNEVESKLFERFDIEVACKRCRKRLWASEIESNPALSNSKTTSLEDRQRKRGLLDPGMSDLFSSRLEEPVCQAGANDAQNPKKEPDRIHGLQRTSNFERLLQQSYAHETNSRASPRSVEDVVKVSVNPDNGGDPLLFPFLVLEAKGEKAGENFEQMEIQTAFPIRNILKLQYDLLKTPGNTMDVPGGPLVWFFASRGEDWRVYAASVHEENGLPNYWINYLWGGSVTGRDEALQLILIVDYILDWARDIYRPNLLRQLKMLGLVDLSDGATVAVDPDVYSTDGRFQDWMRDQEIDPEEILDPNMSDTASIMMIEDAPTDPLGHLKTPLGIVRDAKHIESRIRALYLTRDNFQMFLLGFENPDTAMKCCRNILIALNRRCVVLKNEEVLNAVENSWTGNKRPMDDVRDPTTRVYAQFRISYYVDHGWNQIRELKYLAVADDARELLIDAAKYVRMVRGSKFNPPECSRPEILRTLDGYLQRNVEQDFTAALSRHTFLLDMVRMPVVTIGEDGAAHDDLSWRMVTSHDQDNKSPGITMQNVVDPIYAKAKYRSGQREPSEPYLRVSSRQDYESRSLAPETQDDRLNKALVYGAIQNAPHLPRGSDQKLCLYILDGQTEDIAPFSVVSILLAHLHRGRICGTLRKGKVYQTSRKGDDNRTAHEFKLNEVQKHLNVGHEILKSSVYEWIKLLTPSEVIPEGEGVASALEDITNTNVAQA</sequence>
<gene>
    <name evidence="2" type="ORF">PAC_11136</name>
</gene>
<accession>A0A1L7X891</accession>
<feature type="region of interest" description="Disordered" evidence="1">
    <location>
        <begin position="644"/>
        <end position="673"/>
    </location>
</feature>
<dbReference type="Proteomes" id="UP000184330">
    <property type="component" value="Unassembled WGS sequence"/>
</dbReference>
<evidence type="ECO:0000256" key="1">
    <source>
        <dbReference type="SAM" id="MobiDB-lite"/>
    </source>
</evidence>
<reference evidence="2 3" key="1">
    <citation type="submission" date="2016-03" db="EMBL/GenBank/DDBJ databases">
        <authorList>
            <person name="Ploux O."/>
        </authorList>
    </citation>
    <scope>NUCLEOTIDE SEQUENCE [LARGE SCALE GENOMIC DNA]</scope>
    <source>
        <strain evidence="2 3">UAMH 11012</strain>
    </source>
</reference>
<evidence type="ECO:0000313" key="2">
    <source>
        <dbReference type="EMBL" id="CZR61240.1"/>
    </source>
</evidence>
<organism evidence="2 3">
    <name type="scientific">Phialocephala subalpina</name>
    <dbReference type="NCBI Taxonomy" id="576137"/>
    <lineage>
        <taxon>Eukaryota</taxon>
        <taxon>Fungi</taxon>
        <taxon>Dikarya</taxon>
        <taxon>Ascomycota</taxon>
        <taxon>Pezizomycotina</taxon>
        <taxon>Leotiomycetes</taxon>
        <taxon>Helotiales</taxon>
        <taxon>Mollisiaceae</taxon>
        <taxon>Phialocephala</taxon>
        <taxon>Phialocephala fortinii species complex</taxon>
    </lineage>
</organism>
<keyword evidence="3" id="KW-1185">Reference proteome</keyword>
<name>A0A1L7X891_9HELO</name>
<dbReference type="OrthoDB" id="3538597at2759"/>
<dbReference type="AlphaFoldDB" id="A0A1L7X891"/>
<dbReference type="EMBL" id="FJOG01000017">
    <property type="protein sequence ID" value="CZR61240.1"/>
    <property type="molecule type" value="Genomic_DNA"/>
</dbReference>
<evidence type="ECO:0000313" key="3">
    <source>
        <dbReference type="Proteomes" id="UP000184330"/>
    </source>
</evidence>
<proteinExistence type="predicted"/>
<dbReference type="STRING" id="576137.A0A1L7X891"/>